<name>A0A4Q5LQ99_9SPHI</name>
<proteinExistence type="predicted"/>
<dbReference type="AlphaFoldDB" id="A0A4Q5LQ99"/>
<accession>A0A4Q5LQ99</accession>
<reference evidence="2 3" key="1">
    <citation type="submission" date="2019-02" db="EMBL/GenBank/DDBJ databases">
        <title>Bacterial novel species Mucilaginibacter sp. 17JY9-4 isolated from soil.</title>
        <authorList>
            <person name="Jung H.-Y."/>
        </authorList>
    </citation>
    <scope>NUCLEOTIDE SEQUENCE [LARGE SCALE GENOMIC DNA]</scope>
    <source>
        <strain evidence="2 3">17JY9-4</strain>
    </source>
</reference>
<dbReference type="InterPro" id="IPR029044">
    <property type="entry name" value="Nucleotide-diphossugar_trans"/>
</dbReference>
<dbReference type="SUPFAM" id="SSF53448">
    <property type="entry name" value="Nucleotide-diphospho-sugar transferases"/>
    <property type="match status" value="1"/>
</dbReference>
<dbReference type="EMBL" id="SEWG01000002">
    <property type="protein sequence ID" value="RYU91621.1"/>
    <property type="molecule type" value="Genomic_DNA"/>
</dbReference>
<dbReference type="Gene3D" id="3.90.550.10">
    <property type="entry name" value="Spore Coat Polysaccharide Biosynthesis Protein SpsA, Chain A"/>
    <property type="match status" value="1"/>
</dbReference>
<organism evidence="2 3">
    <name type="scientific">Mucilaginibacter terrigena</name>
    <dbReference type="NCBI Taxonomy" id="2492395"/>
    <lineage>
        <taxon>Bacteria</taxon>
        <taxon>Pseudomonadati</taxon>
        <taxon>Bacteroidota</taxon>
        <taxon>Sphingobacteriia</taxon>
        <taxon>Sphingobacteriales</taxon>
        <taxon>Sphingobacteriaceae</taxon>
        <taxon>Mucilaginibacter</taxon>
    </lineage>
</organism>
<keyword evidence="3" id="KW-1185">Reference proteome</keyword>
<dbReference type="OrthoDB" id="786757at2"/>
<evidence type="ECO:0008006" key="4">
    <source>
        <dbReference type="Google" id="ProtNLM"/>
    </source>
</evidence>
<evidence type="ECO:0000313" key="2">
    <source>
        <dbReference type="EMBL" id="RYU91621.1"/>
    </source>
</evidence>
<gene>
    <name evidence="2" type="ORF">EWM62_06690</name>
</gene>
<protein>
    <recommendedName>
        <fullName evidence="4">Glycosyltransferase family 8 protein</fullName>
    </recommendedName>
</protein>
<evidence type="ECO:0000256" key="1">
    <source>
        <dbReference type="SAM" id="Phobius"/>
    </source>
</evidence>
<comment type="caution">
    <text evidence="2">The sequence shown here is derived from an EMBL/GenBank/DDBJ whole genome shotgun (WGS) entry which is preliminary data.</text>
</comment>
<keyword evidence="1" id="KW-0812">Transmembrane</keyword>
<dbReference type="Proteomes" id="UP000293331">
    <property type="component" value="Unassembled WGS sequence"/>
</dbReference>
<keyword evidence="1" id="KW-0472">Membrane</keyword>
<dbReference type="RefSeq" id="WP_129875878.1">
    <property type="nucleotide sequence ID" value="NZ_SEWG01000002.1"/>
</dbReference>
<keyword evidence="1" id="KW-1133">Transmembrane helix</keyword>
<feature type="transmembrane region" description="Helical" evidence="1">
    <location>
        <begin position="274"/>
        <end position="296"/>
    </location>
</feature>
<sequence length="313" mass="35721">MQNKFTDDYSVITFATNKLTYALFALNCAQSVVIHNDIKVFIVSNLDFLIPARFQKNIFIIPAKAEHIPLGIEIKMHIDQYLQTTHTLFIDSDCICFGDLHEVFDAAKGQDVTVAGNIVPSENWCGTEQAETIKTHFGLDKLIRFNGGIFYFKRSALTTIIYDKAREIAKDYDAYGFHRNNNSVNEEGLLSIAMMLNHQQSIPDNGRVMTDMHTDLRPRTINVLTGARVMRNPAYPSPHHRAWYPAQYSPLVLHFGSGNLNAYPYRSQSLLIKLWIMGVPVALATIFVSIFIHFPYRTYHWLIGLLKKLKTSF</sequence>
<evidence type="ECO:0000313" key="3">
    <source>
        <dbReference type="Proteomes" id="UP000293331"/>
    </source>
</evidence>